<dbReference type="AlphaFoldDB" id="A0A2K8SN51"/>
<gene>
    <name evidence="2" type="ORF">COO91_02762</name>
</gene>
<organism evidence="2 3">
    <name type="scientific">Nostoc flagelliforme CCNUN1</name>
    <dbReference type="NCBI Taxonomy" id="2038116"/>
    <lineage>
        <taxon>Bacteria</taxon>
        <taxon>Bacillati</taxon>
        <taxon>Cyanobacteriota</taxon>
        <taxon>Cyanophyceae</taxon>
        <taxon>Nostocales</taxon>
        <taxon>Nostocaceae</taxon>
        <taxon>Nostoc</taxon>
    </lineage>
</organism>
<dbReference type="InterPro" id="IPR038717">
    <property type="entry name" value="Tc1-like_DDE_dom"/>
</dbReference>
<dbReference type="Gene3D" id="3.30.420.10">
    <property type="entry name" value="Ribonuclease H-like superfamily/Ribonuclease H"/>
    <property type="match status" value="1"/>
</dbReference>
<proteinExistence type="predicted"/>
<name>A0A2K8SN51_9NOSO</name>
<accession>A0A2K8SN51</accession>
<keyword evidence="3" id="KW-1185">Reference proteome</keyword>
<dbReference type="Pfam" id="PF13358">
    <property type="entry name" value="DDE_3"/>
    <property type="match status" value="1"/>
</dbReference>
<dbReference type="RefSeq" id="WP_225912530.1">
    <property type="nucleotide sequence ID" value="NZ_CAWNNC010000001.1"/>
</dbReference>
<dbReference type="Proteomes" id="UP000232003">
    <property type="component" value="Chromosome"/>
</dbReference>
<evidence type="ECO:0000313" key="2">
    <source>
        <dbReference type="EMBL" id="AUB36837.1"/>
    </source>
</evidence>
<dbReference type="InterPro" id="IPR036397">
    <property type="entry name" value="RNaseH_sf"/>
</dbReference>
<dbReference type="GO" id="GO:0003676">
    <property type="term" value="F:nucleic acid binding"/>
    <property type="evidence" value="ECO:0007669"/>
    <property type="project" value="InterPro"/>
</dbReference>
<dbReference type="KEGG" id="nfl:COO91_02762"/>
<sequence length="281" mass="32607">MKAYPSAIWEDYTEVAELKPHALSLLVNPPLWTKNLTQKLKILLVYTSTPLNVIQNGERTISIDEMTGIQATERLEKDLPMRPGLVEKREFEYIRHGTQTLIANFDVATGKIIEPNCGDSRTESDYILNIRRIIESDPNAKKWHLIMDCLNTHQSESLVRLVTQREGLDIDLGIKGKSGILKSMKSRAAFLTDPTHRIVFHYTPKHSSWRNLIEIWFSILVRKLLKRASFKSQDDLKTRILEFIDYFNEPIPLIMFVLQSLSLLRTENEKLRFSSTFYETK</sequence>
<feature type="domain" description="Tc1-like transposase DDE" evidence="1">
    <location>
        <begin position="60"/>
        <end position="237"/>
    </location>
</feature>
<evidence type="ECO:0000259" key="1">
    <source>
        <dbReference type="Pfam" id="PF13358"/>
    </source>
</evidence>
<reference evidence="2 3" key="1">
    <citation type="submission" date="2017-11" db="EMBL/GenBank/DDBJ databases">
        <title>Complete genome of a free-living desiccation-tolerant cyanobacterium and its photosynthetic adaptation to extreme terrestrial habitat.</title>
        <authorList>
            <person name="Shang J."/>
        </authorList>
    </citation>
    <scope>NUCLEOTIDE SEQUENCE [LARGE SCALE GENOMIC DNA]</scope>
    <source>
        <strain evidence="2 3">CCNUN1</strain>
    </source>
</reference>
<evidence type="ECO:0000313" key="3">
    <source>
        <dbReference type="Proteomes" id="UP000232003"/>
    </source>
</evidence>
<protein>
    <submittedName>
        <fullName evidence="2">Transposase</fullName>
    </submittedName>
</protein>
<dbReference type="EMBL" id="CP024785">
    <property type="protein sequence ID" value="AUB36837.1"/>
    <property type="molecule type" value="Genomic_DNA"/>
</dbReference>